<sequence length="647" mass="70131">MLTWLGRSFWQKLPRGRPPGDPTWASRHRTILLVLVGHVIVLPIYGLAQGISPGRCLLSVAPLALQAAIASSDHLGQRVRAGAATLGVMASSAVVVSFANGMTEAHFHFFVMLFVITLYQDWLTFLLAIAFVAFEHAIVGVFAPSDVYGHSAAAHDPVKYALIHAAYVTGAAIAAVANWRLTDRAESATRQLTEQLEYEVSHDPLTGALNRREFETRITDALTRVEETGATVVCVLDLDRFKIVNDTCGHPAGDRLLVEVCWMLSEVLDPDDTLARLGGDEFGLLIERPTVEEAVAMAEAACATLADYRFRAEERTFAAGASIGVLPLFGQVQYVEEALQLADAALYAAKEAGRGRVHVHHQGDAELNRRQSDSIWAGALLDALHEDRLVLVYQPIVPTAPAPDEIARIGEILVRLSEPDGALISPGIFFPAAERYDLLPALDRRVVAKALALLAAHYRPDEPTNGDLYTINLAGPSIGDETFLAFVHAQLAEHQVPPSLICFEITETVAITNLGIARRFITELRSTGCRFALDDFGSGLSSFAYLKNLPVDFLKIDGRFVRTISHDPVDRTMVAAVNQIGHEMGLRTVAEFVEDEETLAILREIGVDYGQGYGLGRPGPLTSWLADRRPPSGDGAARSTGTPAAVA</sequence>
<keyword evidence="2" id="KW-0812">Transmembrane</keyword>
<dbReference type="NCBIfam" id="TIGR00254">
    <property type="entry name" value="GGDEF"/>
    <property type="match status" value="1"/>
</dbReference>
<feature type="transmembrane region" description="Helical" evidence="2">
    <location>
        <begin position="122"/>
        <end position="148"/>
    </location>
</feature>
<name>A0ABP6SXG8_9ACTN</name>
<dbReference type="CDD" id="cd01949">
    <property type="entry name" value="GGDEF"/>
    <property type="match status" value="1"/>
</dbReference>
<protein>
    <submittedName>
        <fullName evidence="5">Uncharacterized protein</fullName>
    </submittedName>
</protein>
<dbReference type="PANTHER" id="PTHR33121">
    <property type="entry name" value="CYCLIC DI-GMP PHOSPHODIESTERASE PDEF"/>
    <property type="match status" value="1"/>
</dbReference>
<dbReference type="CDD" id="cd01948">
    <property type="entry name" value="EAL"/>
    <property type="match status" value="1"/>
</dbReference>
<gene>
    <name evidence="5" type="ORF">GCM10020369_29010</name>
</gene>
<dbReference type="PROSITE" id="PS50883">
    <property type="entry name" value="EAL"/>
    <property type="match status" value="1"/>
</dbReference>
<dbReference type="Pfam" id="PF00990">
    <property type="entry name" value="GGDEF"/>
    <property type="match status" value="1"/>
</dbReference>
<feature type="domain" description="GGDEF" evidence="4">
    <location>
        <begin position="229"/>
        <end position="362"/>
    </location>
</feature>
<feature type="domain" description="EAL" evidence="3">
    <location>
        <begin position="373"/>
        <end position="632"/>
    </location>
</feature>
<dbReference type="InterPro" id="IPR043128">
    <property type="entry name" value="Rev_trsase/Diguanyl_cyclase"/>
</dbReference>
<dbReference type="InterPro" id="IPR035919">
    <property type="entry name" value="EAL_sf"/>
</dbReference>
<feature type="region of interest" description="Disordered" evidence="1">
    <location>
        <begin position="621"/>
        <end position="647"/>
    </location>
</feature>
<dbReference type="SMART" id="SM00052">
    <property type="entry name" value="EAL"/>
    <property type="match status" value="1"/>
</dbReference>
<dbReference type="SMART" id="SM00267">
    <property type="entry name" value="GGDEF"/>
    <property type="match status" value="1"/>
</dbReference>
<dbReference type="EMBL" id="BAAAYN010000017">
    <property type="protein sequence ID" value="GAA3387237.1"/>
    <property type="molecule type" value="Genomic_DNA"/>
</dbReference>
<keyword evidence="2" id="KW-0472">Membrane</keyword>
<feature type="transmembrane region" description="Helical" evidence="2">
    <location>
        <begin position="30"/>
        <end position="48"/>
    </location>
</feature>
<dbReference type="Proteomes" id="UP001501676">
    <property type="component" value="Unassembled WGS sequence"/>
</dbReference>
<dbReference type="InterPro" id="IPR029787">
    <property type="entry name" value="Nucleotide_cyclase"/>
</dbReference>
<comment type="caution">
    <text evidence="5">The sequence shown here is derived from an EMBL/GenBank/DDBJ whole genome shotgun (WGS) entry which is preliminary data.</text>
</comment>
<evidence type="ECO:0000313" key="6">
    <source>
        <dbReference type="Proteomes" id="UP001501676"/>
    </source>
</evidence>
<keyword evidence="6" id="KW-1185">Reference proteome</keyword>
<dbReference type="PANTHER" id="PTHR33121:SF23">
    <property type="entry name" value="CYCLIC DI-GMP PHOSPHODIESTERASE PDEB"/>
    <property type="match status" value="1"/>
</dbReference>
<dbReference type="SUPFAM" id="SSF55073">
    <property type="entry name" value="Nucleotide cyclase"/>
    <property type="match status" value="1"/>
</dbReference>
<proteinExistence type="predicted"/>
<evidence type="ECO:0000256" key="2">
    <source>
        <dbReference type="SAM" id="Phobius"/>
    </source>
</evidence>
<dbReference type="PROSITE" id="PS50887">
    <property type="entry name" value="GGDEF"/>
    <property type="match status" value="1"/>
</dbReference>
<dbReference type="InterPro" id="IPR000160">
    <property type="entry name" value="GGDEF_dom"/>
</dbReference>
<dbReference type="Gene3D" id="3.30.70.270">
    <property type="match status" value="1"/>
</dbReference>
<dbReference type="RefSeq" id="WP_345728575.1">
    <property type="nucleotide sequence ID" value="NZ_BAAAYN010000017.1"/>
</dbReference>
<feature type="transmembrane region" description="Helical" evidence="2">
    <location>
        <begin position="160"/>
        <end position="181"/>
    </location>
</feature>
<reference evidence="6" key="1">
    <citation type="journal article" date="2019" name="Int. J. Syst. Evol. Microbiol.">
        <title>The Global Catalogue of Microorganisms (GCM) 10K type strain sequencing project: providing services to taxonomists for standard genome sequencing and annotation.</title>
        <authorList>
            <consortium name="The Broad Institute Genomics Platform"/>
            <consortium name="The Broad Institute Genome Sequencing Center for Infectious Disease"/>
            <person name="Wu L."/>
            <person name="Ma J."/>
        </authorList>
    </citation>
    <scope>NUCLEOTIDE SEQUENCE [LARGE SCALE GENOMIC DNA]</scope>
    <source>
        <strain evidence="6">JCM 9458</strain>
    </source>
</reference>
<keyword evidence="2" id="KW-1133">Transmembrane helix</keyword>
<dbReference type="Pfam" id="PF00563">
    <property type="entry name" value="EAL"/>
    <property type="match status" value="1"/>
</dbReference>
<evidence type="ECO:0000259" key="4">
    <source>
        <dbReference type="PROSITE" id="PS50887"/>
    </source>
</evidence>
<dbReference type="SUPFAM" id="SSF141868">
    <property type="entry name" value="EAL domain-like"/>
    <property type="match status" value="1"/>
</dbReference>
<evidence type="ECO:0000313" key="5">
    <source>
        <dbReference type="EMBL" id="GAA3387237.1"/>
    </source>
</evidence>
<dbReference type="Gene3D" id="3.20.20.450">
    <property type="entry name" value="EAL domain"/>
    <property type="match status" value="1"/>
</dbReference>
<evidence type="ECO:0000259" key="3">
    <source>
        <dbReference type="PROSITE" id="PS50883"/>
    </source>
</evidence>
<dbReference type="InterPro" id="IPR050706">
    <property type="entry name" value="Cyclic-di-GMP_PDE-like"/>
</dbReference>
<evidence type="ECO:0000256" key="1">
    <source>
        <dbReference type="SAM" id="MobiDB-lite"/>
    </source>
</evidence>
<organism evidence="5 6">
    <name type="scientific">Cryptosporangium minutisporangium</name>
    <dbReference type="NCBI Taxonomy" id="113569"/>
    <lineage>
        <taxon>Bacteria</taxon>
        <taxon>Bacillati</taxon>
        <taxon>Actinomycetota</taxon>
        <taxon>Actinomycetes</taxon>
        <taxon>Cryptosporangiales</taxon>
        <taxon>Cryptosporangiaceae</taxon>
        <taxon>Cryptosporangium</taxon>
    </lineage>
</organism>
<accession>A0ABP6SXG8</accession>
<dbReference type="InterPro" id="IPR001633">
    <property type="entry name" value="EAL_dom"/>
</dbReference>